<dbReference type="InterPro" id="IPR012340">
    <property type="entry name" value="NA-bd_OB-fold"/>
</dbReference>
<feature type="domain" description="CSD" evidence="1">
    <location>
        <begin position="1"/>
        <end position="50"/>
    </location>
</feature>
<proteinExistence type="predicted"/>
<comment type="caution">
    <text evidence="2">The sequence shown here is derived from an EMBL/GenBank/DDBJ whole genome shotgun (WGS) entry which is preliminary data.</text>
</comment>
<evidence type="ECO:0000313" key="2">
    <source>
        <dbReference type="EMBL" id="MBD2199826.1"/>
    </source>
</evidence>
<sequence length="52" mass="5621">MIATDEGGDDVFFNFTAIPGEGYRTLGAGTLVQFEIVSNPFGITARNVQRVK</sequence>
<dbReference type="PROSITE" id="PS51857">
    <property type="entry name" value="CSD_2"/>
    <property type="match status" value="1"/>
</dbReference>
<dbReference type="Proteomes" id="UP000658514">
    <property type="component" value="Unassembled WGS sequence"/>
</dbReference>
<name>A0ABR8AMD0_9CYAN</name>
<keyword evidence="3" id="KW-1185">Reference proteome</keyword>
<protein>
    <submittedName>
        <fullName evidence="2">Cold shock domain-containing protein</fullName>
    </submittedName>
</protein>
<dbReference type="RefSeq" id="WP_190549764.1">
    <property type="nucleotide sequence ID" value="NZ_CAWPNO010000105.1"/>
</dbReference>
<dbReference type="Gene3D" id="2.40.50.140">
    <property type="entry name" value="Nucleic acid-binding proteins"/>
    <property type="match status" value="1"/>
</dbReference>
<dbReference type="Pfam" id="PF00313">
    <property type="entry name" value="CSD"/>
    <property type="match status" value="1"/>
</dbReference>
<dbReference type="InterPro" id="IPR002059">
    <property type="entry name" value="CSP_DNA-bd"/>
</dbReference>
<organism evidence="2 3">
    <name type="scientific">Calothrix parietina FACHB-288</name>
    <dbReference type="NCBI Taxonomy" id="2692896"/>
    <lineage>
        <taxon>Bacteria</taxon>
        <taxon>Bacillati</taxon>
        <taxon>Cyanobacteriota</taxon>
        <taxon>Cyanophyceae</taxon>
        <taxon>Nostocales</taxon>
        <taxon>Calotrichaceae</taxon>
        <taxon>Calothrix</taxon>
    </lineage>
</organism>
<accession>A0ABR8AMD0</accession>
<reference evidence="2 3" key="1">
    <citation type="journal article" date="2020" name="ISME J.">
        <title>Comparative genomics reveals insights into cyanobacterial evolution and habitat adaptation.</title>
        <authorList>
            <person name="Chen M.Y."/>
            <person name="Teng W.K."/>
            <person name="Zhao L."/>
            <person name="Hu C.X."/>
            <person name="Zhou Y.K."/>
            <person name="Han B.P."/>
            <person name="Song L.R."/>
            <person name="Shu W.S."/>
        </authorList>
    </citation>
    <scope>NUCLEOTIDE SEQUENCE [LARGE SCALE GENOMIC DNA]</scope>
    <source>
        <strain evidence="2 3">FACHB-288</strain>
    </source>
</reference>
<gene>
    <name evidence="2" type="ORF">H6G24_30865</name>
</gene>
<evidence type="ECO:0000313" key="3">
    <source>
        <dbReference type="Proteomes" id="UP000658514"/>
    </source>
</evidence>
<dbReference type="EMBL" id="JACJQH010000069">
    <property type="protein sequence ID" value="MBD2199826.1"/>
    <property type="molecule type" value="Genomic_DNA"/>
</dbReference>
<dbReference type="SUPFAM" id="SSF50249">
    <property type="entry name" value="Nucleic acid-binding proteins"/>
    <property type="match status" value="1"/>
</dbReference>
<evidence type="ECO:0000259" key="1">
    <source>
        <dbReference type="PROSITE" id="PS51857"/>
    </source>
</evidence>